<proteinExistence type="predicted"/>
<dbReference type="AlphaFoldDB" id="A0A0A9EJ80"/>
<sequence length="44" mass="5080">MKMKMMGGFLMTKLMMQVMILIIFHKILGRGLSSQIIMSMITML</sequence>
<evidence type="ECO:0000313" key="1">
    <source>
        <dbReference type="EMBL" id="JAD99063.1"/>
    </source>
</evidence>
<reference evidence="1" key="2">
    <citation type="journal article" date="2015" name="Data Brief">
        <title>Shoot transcriptome of the giant reed, Arundo donax.</title>
        <authorList>
            <person name="Barrero R.A."/>
            <person name="Guerrero F.D."/>
            <person name="Moolhuijzen P."/>
            <person name="Goolsby J.A."/>
            <person name="Tidwell J."/>
            <person name="Bellgard S.E."/>
            <person name="Bellgard M.I."/>
        </authorList>
    </citation>
    <scope>NUCLEOTIDE SEQUENCE</scope>
    <source>
        <tissue evidence="1">Shoot tissue taken approximately 20 cm above the soil surface</tissue>
    </source>
</reference>
<accession>A0A0A9EJ80</accession>
<organism evidence="1">
    <name type="scientific">Arundo donax</name>
    <name type="common">Giant reed</name>
    <name type="synonym">Donax arundinaceus</name>
    <dbReference type="NCBI Taxonomy" id="35708"/>
    <lineage>
        <taxon>Eukaryota</taxon>
        <taxon>Viridiplantae</taxon>
        <taxon>Streptophyta</taxon>
        <taxon>Embryophyta</taxon>
        <taxon>Tracheophyta</taxon>
        <taxon>Spermatophyta</taxon>
        <taxon>Magnoliopsida</taxon>
        <taxon>Liliopsida</taxon>
        <taxon>Poales</taxon>
        <taxon>Poaceae</taxon>
        <taxon>PACMAD clade</taxon>
        <taxon>Arundinoideae</taxon>
        <taxon>Arundineae</taxon>
        <taxon>Arundo</taxon>
    </lineage>
</organism>
<reference evidence="1" key="1">
    <citation type="submission" date="2014-09" db="EMBL/GenBank/DDBJ databases">
        <authorList>
            <person name="Magalhaes I.L.F."/>
            <person name="Oliveira U."/>
            <person name="Santos F.R."/>
            <person name="Vidigal T.H.D.A."/>
            <person name="Brescovit A.D."/>
            <person name="Santos A.J."/>
        </authorList>
    </citation>
    <scope>NUCLEOTIDE SEQUENCE</scope>
    <source>
        <tissue evidence="1">Shoot tissue taken approximately 20 cm above the soil surface</tissue>
    </source>
</reference>
<protein>
    <submittedName>
        <fullName evidence="1">Uncharacterized protein</fullName>
    </submittedName>
</protein>
<name>A0A0A9EJ80_ARUDO</name>
<dbReference type="EMBL" id="GBRH01198832">
    <property type="protein sequence ID" value="JAD99063.1"/>
    <property type="molecule type" value="Transcribed_RNA"/>
</dbReference>